<feature type="domain" description="Multidrug resistance protein MdtA-like alpha-helical hairpin" evidence="3">
    <location>
        <begin position="115"/>
        <end position="180"/>
    </location>
</feature>
<accession>A0A934V9H4</accession>
<feature type="transmembrane region" description="Helical" evidence="2">
    <location>
        <begin position="7"/>
        <end position="26"/>
    </location>
</feature>
<keyword evidence="2" id="KW-0472">Membrane</keyword>
<evidence type="ECO:0000256" key="2">
    <source>
        <dbReference type="SAM" id="Phobius"/>
    </source>
</evidence>
<dbReference type="Pfam" id="PF25876">
    <property type="entry name" value="HH_MFP_RND"/>
    <property type="match status" value="1"/>
</dbReference>
<dbReference type="Gene3D" id="2.40.50.100">
    <property type="match status" value="1"/>
</dbReference>
<keyword evidence="2" id="KW-1133">Transmembrane helix</keyword>
<keyword evidence="5" id="KW-1185">Reference proteome</keyword>
<organism evidence="4 5">
    <name type="scientific">Luteolibacter yonseiensis</name>
    <dbReference type="NCBI Taxonomy" id="1144680"/>
    <lineage>
        <taxon>Bacteria</taxon>
        <taxon>Pseudomonadati</taxon>
        <taxon>Verrucomicrobiota</taxon>
        <taxon>Verrucomicrobiia</taxon>
        <taxon>Verrucomicrobiales</taxon>
        <taxon>Verrucomicrobiaceae</taxon>
        <taxon>Luteolibacter</taxon>
    </lineage>
</organism>
<evidence type="ECO:0000259" key="3">
    <source>
        <dbReference type="Pfam" id="PF25876"/>
    </source>
</evidence>
<comment type="caution">
    <text evidence="4">The sequence shown here is derived from an EMBL/GenBank/DDBJ whole genome shotgun (WGS) entry which is preliminary data.</text>
</comment>
<protein>
    <submittedName>
        <fullName evidence="4">Efflux RND transporter periplasmic adaptor subunit</fullName>
    </submittedName>
</protein>
<dbReference type="GO" id="GO:1990281">
    <property type="term" value="C:efflux pump complex"/>
    <property type="evidence" value="ECO:0007669"/>
    <property type="project" value="TreeGrafter"/>
</dbReference>
<proteinExistence type="inferred from homology"/>
<sequence>MNLLSKIIRYGTIAAAIFGVVMIVMVSQTQAELEMPAPGDPPVPPPRKPFEHAVAATGILEALSENVAIGVPLPGLVTEVFVKVNDAVKKDQPLLKLDDRDLVAERLSTQAQQEIARAQISVSEAQLAKIESQLNRLTTITDTRAVSREDLDNRKQDVVVARAQLTAAKAQLVSAETSLDRIALLIDRLTVRAPRDGSIIQLNVRAGEYAATSPRSPAMILGETDKLQLRADIDEQNATRIRAGQKAYGYLKGDPTITFPLEFIRIEPYVIPKVSLTGSSTERVDTRVLQVIYSLARPADLPLYVGQQVDVFIEAPERK</sequence>
<dbReference type="EMBL" id="JAENIK010000013">
    <property type="protein sequence ID" value="MBK1818347.1"/>
    <property type="molecule type" value="Genomic_DNA"/>
</dbReference>
<evidence type="ECO:0000256" key="1">
    <source>
        <dbReference type="ARBA" id="ARBA00009477"/>
    </source>
</evidence>
<dbReference type="RefSeq" id="WP_200353294.1">
    <property type="nucleotide sequence ID" value="NZ_BAABHZ010000002.1"/>
</dbReference>
<dbReference type="Proteomes" id="UP000600139">
    <property type="component" value="Unassembled WGS sequence"/>
</dbReference>
<evidence type="ECO:0000313" key="4">
    <source>
        <dbReference type="EMBL" id="MBK1818347.1"/>
    </source>
</evidence>
<gene>
    <name evidence="4" type="ORF">JIN84_22195</name>
</gene>
<dbReference type="PANTHER" id="PTHR30469:SF15">
    <property type="entry name" value="HLYD FAMILY OF SECRETION PROTEINS"/>
    <property type="match status" value="1"/>
</dbReference>
<dbReference type="GO" id="GO:0015562">
    <property type="term" value="F:efflux transmembrane transporter activity"/>
    <property type="evidence" value="ECO:0007669"/>
    <property type="project" value="TreeGrafter"/>
</dbReference>
<reference evidence="4" key="1">
    <citation type="submission" date="2021-01" db="EMBL/GenBank/DDBJ databases">
        <title>Modified the classification status of verrucomicrobia.</title>
        <authorList>
            <person name="Feng X."/>
        </authorList>
    </citation>
    <scope>NUCLEOTIDE SEQUENCE</scope>
    <source>
        <strain evidence="4">JCM 18052</strain>
    </source>
</reference>
<comment type="similarity">
    <text evidence="1">Belongs to the membrane fusion protein (MFP) (TC 8.A.1) family.</text>
</comment>
<dbReference type="InterPro" id="IPR006143">
    <property type="entry name" value="RND_pump_MFP"/>
</dbReference>
<dbReference type="NCBIfam" id="TIGR01730">
    <property type="entry name" value="RND_mfp"/>
    <property type="match status" value="1"/>
</dbReference>
<dbReference type="InterPro" id="IPR058624">
    <property type="entry name" value="MdtA-like_HH"/>
</dbReference>
<name>A0A934V9H4_9BACT</name>
<dbReference type="Gene3D" id="1.10.287.470">
    <property type="entry name" value="Helix hairpin bin"/>
    <property type="match status" value="1"/>
</dbReference>
<dbReference type="PANTHER" id="PTHR30469">
    <property type="entry name" value="MULTIDRUG RESISTANCE PROTEIN MDTA"/>
    <property type="match status" value="1"/>
</dbReference>
<dbReference type="SUPFAM" id="SSF111369">
    <property type="entry name" value="HlyD-like secretion proteins"/>
    <property type="match status" value="1"/>
</dbReference>
<dbReference type="Gene3D" id="2.40.30.170">
    <property type="match status" value="1"/>
</dbReference>
<dbReference type="AlphaFoldDB" id="A0A934V9H4"/>
<evidence type="ECO:0000313" key="5">
    <source>
        <dbReference type="Proteomes" id="UP000600139"/>
    </source>
</evidence>
<keyword evidence="2" id="KW-0812">Transmembrane</keyword>